<feature type="coiled-coil region" evidence="2">
    <location>
        <begin position="219"/>
        <end position="246"/>
    </location>
</feature>
<dbReference type="SUPFAM" id="SSF142433">
    <property type="entry name" value="CinA-like"/>
    <property type="match status" value="1"/>
</dbReference>
<dbReference type="EMBL" id="CP060096">
    <property type="protein sequence ID" value="QSZ26372.1"/>
    <property type="molecule type" value="Genomic_DNA"/>
</dbReference>
<dbReference type="InterPro" id="IPR036653">
    <property type="entry name" value="CinA-like_C"/>
</dbReference>
<evidence type="ECO:0000313" key="5">
    <source>
        <dbReference type="Proteomes" id="UP000671913"/>
    </source>
</evidence>
<evidence type="ECO:0000259" key="3">
    <source>
        <dbReference type="SMART" id="SM00852"/>
    </source>
</evidence>
<dbReference type="KEGG" id="aaut:ACETAC_05345"/>
<name>A0A975AUA9_9THEO</name>
<organism evidence="4 5">
    <name type="scientific">Aceticella autotrophica</name>
    <dbReference type="NCBI Taxonomy" id="2755338"/>
    <lineage>
        <taxon>Bacteria</taxon>
        <taxon>Bacillati</taxon>
        <taxon>Bacillota</taxon>
        <taxon>Clostridia</taxon>
        <taxon>Thermoanaerobacterales</taxon>
        <taxon>Thermoanaerobacteraceae</taxon>
        <taxon>Aceticella</taxon>
    </lineage>
</organism>
<dbReference type="InterPro" id="IPR008136">
    <property type="entry name" value="CinA_C"/>
</dbReference>
<gene>
    <name evidence="1" type="primary">cinA</name>
    <name evidence="4" type="ORF">ACETAC_05345</name>
</gene>
<dbReference type="InterPro" id="IPR050101">
    <property type="entry name" value="CinA"/>
</dbReference>
<accession>A0A975AUA9</accession>
<proteinExistence type="inferred from homology"/>
<dbReference type="InterPro" id="IPR036425">
    <property type="entry name" value="MoaB/Mog-like_dom_sf"/>
</dbReference>
<dbReference type="Gene3D" id="3.40.980.10">
    <property type="entry name" value="MoaB/Mog-like domain"/>
    <property type="match status" value="1"/>
</dbReference>
<sequence length="414" mass="45829">MKSEIISVGTELLLGQIVNTNAKYISLKLSTIGIDVFFQTNVGDNPKRLKECLEIAVKRSDIIILTGGLGPTMDDLTKETVAEFFDLPLIEDTDSKLSIENYFNKSNRKMTANNYKQALFPEGSKILPNEIGTAPGCIFKKNSKIIIILPGPPSELIPMFDNYVYPYLKNMSDKIIVSKVIKIFGIGESKVEDMVNDLLISSNPTVAPLISDGIVTLRITAKSDNKEEAENMIAKIEEKIKDVIGDYIFGSDDETMEYVIFNLLRERNLTLTTAESCTGGLLSKMITDIPGSSEIFKYGFVTYSNEAKHKMLGVSKQTLEKYGAVSIETAKEMAVNAKEIANADYGVSITGIAGPDGGTEKKPVGLVYIGLSYNNEFYVRKTLTMGVRQRIRLISALNAMDMIRRHILKLKIDL</sequence>
<keyword evidence="5" id="KW-1185">Reference proteome</keyword>
<dbReference type="SMART" id="SM00852">
    <property type="entry name" value="MoCF_biosynth"/>
    <property type="match status" value="1"/>
</dbReference>
<evidence type="ECO:0000256" key="1">
    <source>
        <dbReference type="HAMAP-Rule" id="MF_00226"/>
    </source>
</evidence>
<feature type="domain" description="MoaB/Mog" evidence="3">
    <location>
        <begin position="4"/>
        <end position="170"/>
    </location>
</feature>
<dbReference type="InterPro" id="IPR041424">
    <property type="entry name" value="CinA_KH"/>
</dbReference>
<comment type="similarity">
    <text evidence="1">Belongs to the CinA family.</text>
</comment>
<dbReference type="SUPFAM" id="SSF53218">
    <property type="entry name" value="Molybdenum cofactor biosynthesis proteins"/>
    <property type="match status" value="1"/>
</dbReference>
<dbReference type="PIRSF" id="PIRSF006728">
    <property type="entry name" value="CinA"/>
    <property type="match status" value="1"/>
</dbReference>
<dbReference type="AlphaFoldDB" id="A0A975AUA9"/>
<reference evidence="4" key="1">
    <citation type="submission" date="2020-08" db="EMBL/GenBank/DDBJ databases">
        <title>Genomic insights into the carbon and energy metabolism of the first obligate autotrophic acetogenic bacterium Aceticella autotrophica gen. nov., sp. nov.</title>
        <authorList>
            <person name="Toshchakov S.V."/>
            <person name="Elcheninov A.G."/>
            <person name="Kublanov I.V."/>
            <person name="Frolov E.N."/>
            <person name="Lebedinsky A.V."/>
        </authorList>
    </citation>
    <scope>NUCLEOTIDE SEQUENCE</scope>
    <source>
        <strain evidence="4">3443-3Ac</strain>
    </source>
</reference>
<keyword evidence="2" id="KW-0175">Coiled coil</keyword>
<dbReference type="NCBIfam" id="TIGR00199">
    <property type="entry name" value="PncC_domain"/>
    <property type="match status" value="1"/>
</dbReference>
<dbReference type="Pfam" id="PF18146">
    <property type="entry name" value="CinA_KH"/>
    <property type="match status" value="1"/>
</dbReference>
<evidence type="ECO:0000256" key="2">
    <source>
        <dbReference type="SAM" id="Coils"/>
    </source>
</evidence>
<dbReference type="Pfam" id="PF00994">
    <property type="entry name" value="MoCF_biosynth"/>
    <property type="match status" value="1"/>
</dbReference>
<dbReference type="InterPro" id="IPR008135">
    <property type="entry name" value="Competence-induced_CinA"/>
</dbReference>
<dbReference type="NCBIfam" id="NF001813">
    <property type="entry name" value="PRK00549.1"/>
    <property type="match status" value="1"/>
</dbReference>
<dbReference type="Pfam" id="PF02464">
    <property type="entry name" value="CinA"/>
    <property type="match status" value="1"/>
</dbReference>
<dbReference type="HAMAP" id="MF_00226_B">
    <property type="entry name" value="CinA_B"/>
    <property type="match status" value="1"/>
</dbReference>
<dbReference type="Proteomes" id="UP000671913">
    <property type="component" value="Chromosome"/>
</dbReference>
<dbReference type="RefSeq" id="WP_284679036.1">
    <property type="nucleotide sequence ID" value="NZ_CP060096.1"/>
</dbReference>
<dbReference type="CDD" id="cd00885">
    <property type="entry name" value="cinA"/>
    <property type="match status" value="1"/>
</dbReference>
<dbReference type="PANTHER" id="PTHR13939:SF0">
    <property type="entry name" value="NMN AMIDOHYDROLASE-LIKE PROTEIN YFAY"/>
    <property type="match status" value="1"/>
</dbReference>
<protein>
    <recommendedName>
        <fullName evidence="1">Putative competence-damage inducible protein</fullName>
    </recommendedName>
</protein>
<dbReference type="PANTHER" id="PTHR13939">
    <property type="entry name" value="NICOTINAMIDE-NUCLEOTIDE AMIDOHYDROLASE PNCC"/>
    <property type="match status" value="1"/>
</dbReference>
<dbReference type="InterPro" id="IPR001453">
    <property type="entry name" value="MoaB/Mog_dom"/>
</dbReference>
<dbReference type="NCBIfam" id="TIGR00177">
    <property type="entry name" value="molyb_syn"/>
    <property type="match status" value="1"/>
</dbReference>
<dbReference type="Gene3D" id="3.30.70.2860">
    <property type="match status" value="1"/>
</dbReference>
<evidence type="ECO:0000313" key="4">
    <source>
        <dbReference type="EMBL" id="QSZ26372.1"/>
    </source>
</evidence>
<dbReference type="NCBIfam" id="TIGR00200">
    <property type="entry name" value="cinA_nterm"/>
    <property type="match status" value="1"/>
</dbReference>
<dbReference type="Gene3D" id="3.90.950.20">
    <property type="entry name" value="CinA-like"/>
    <property type="match status" value="1"/>
</dbReference>